<gene>
    <name evidence="7" type="ORF">EDC91_1561</name>
</gene>
<comment type="cofactor">
    <cofactor evidence="1">
        <name>FAD</name>
        <dbReference type="ChEBI" id="CHEBI:57692"/>
    </cofactor>
</comment>
<keyword evidence="4" id="KW-0274">FAD</keyword>
<dbReference type="PRINTS" id="PR00411">
    <property type="entry name" value="PNDRDTASEI"/>
</dbReference>
<comment type="caution">
    <text evidence="7">The sequence shown here is derived from an EMBL/GenBank/DDBJ whole genome shotgun (WGS) entry which is preliminary data.</text>
</comment>
<proteinExistence type="predicted"/>
<evidence type="ECO:0000313" key="7">
    <source>
        <dbReference type="EMBL" id="TCN76338.1"/>
    </source>
</evidence>
<dbReference type="Pfam" id="PF00890">
    <property type="entry name" value="FAD_binding_2"/>
    <property type="match status" value="1"/>
</dbReference>
<dbReference type="Gene3D" id="3.50.50.60">
    <property type="entry name" value="FAD/NAD(P)-binding domain"/>
    <property type="match status" value="1"/>
</dbReference>
<reference evidence="7 8" key="1">
    <citation type="submission" date="2019-03" db="EMBL/GenBank/DDBJ databases">
        <title>Freshwater and sediment microbial communities from various areas in North America, analyzing microbe dynamics in response to fracking.</title>
        <authorList>
            <person name="Lamendella R."/>
        </authorList>
    </citation>
    <scope>NUCLEOTIDE SEQUENCE [LARGE SCALE GENOMIC DNA]</scope>
    <source>
        <strain evidence="7 8">74A</strain>
    </source>
</reference>
<evidence type="ECO:0000256" key="4">
    <source>
        <dbReference type="ARBA" id="ARBA00022827"/>
    </source>
</evidence>
<dbReference type="InterPro" id="IPR036188">
    <property type="entry name" value="FAD/NAD-bd_sf"/>
</dbReference>
<dbReference type="PROSITE" id="PS51318">
    <property type="entry name" value="TAT"/>
    <property type="match status" value="1"/>
</dbReference>
<organism evidence="7 8">
    <name type="scientific">Shewanella fodinae</name>
    <dbReference type="NCBI Taxonomy" id="552357"/>
    <lineage>
        <taxon>Bacteria</taxon>
        <taxon>Pseudomonadati</taxon>
        <taxon>Pseudomonadota</taxon>
        <taxon>Gammaproteobacteria</taxon>
        <taxon>Alteromonadales</taxon>
        <taxon>Shewanellaceae</taxon>
        <taxon>Shewanella</taxon>
    </lineage>
</organism>
<evidence type="ECO:0000313" key="8">
    <source>
        <dbReference type="Proteomes" id="UP000294832"/>
    </source>
</evidence>
<keyword evidence="3" id="KW-0732">Signal</keyword>
<dbReference type="EMBL" id="SLWF01000056">
    <property type="protein sequence ID" value="TCN76338.1"/>
    <property type="molecule type" value="Genomic_DNA"/>
</dbReference>
<evidence type="ECO:0000256" key="2">
    <source>
        <dbReference type="ARBA" id="ARBA00022630"/>
    </source>
</evidence>
<evidence type="ECO:0000256" key="3">
    <source>
        <dbReference type="ARBA" id="ARBA00022729"/>
    </source>
</evidence>
<dbReference type="InterPro" id="IPR006311">
    <property type="entry name" value="TAT_signal"/>
</dbReference>
<dbReference type="PANTHER" id="PTHR43400:SF7">
    <property type="entry name" value="FAD-DEPENDENT OXIDOREDUCTASE 2 FAD BINDING DOMAIN-CONTAINING PROTEIN"/>
    <property type="match status" value="1"/>
</dbReference>
<dbReference type="InterPro" id="IPR003953">
    <property type="entry name" value="FAD-dep_OxRdtase_2_FAD-bd"/>
</dbReference>
<dbReference type="AlphaFoldDB" id="A0A4R2FC50"/>
<dbReference type="RefSeq" id="WP_133040662.1">
    <property type="nucleotide sequence ID" value="NZ_SLWF01000056.1"/>
</dbReference>
<dbReference type="PANTHER" id="PTHR43400">
    <property type="entry name" value="FUMARATE REDUCTASE"/>
    <property type="match status" value="1"/>
</dbReference>
<keyword evidence="2" id="KW-0285">Flavoprotein</keyword>
<sequence length="238" mass="25675">MTLITRRKFLTAAAVTTGATALSAIPMVAGAKELNKNLKWDKDYDVVVIGYGGAGAAAAIAAHDGGAKVLIVEKMSEGGGNTAVSSGGYICTDDPEKAKVYFKNLFKYANSEMDEEQVDIFANECINLTKYVDSLKDGLEQYVYGYAGFQSIEGSESIRKFRVKGKKRGGDNLFDAYKYAVEEKRKIDVRLNTPAKDLIRNCDGEIVGVTIVTNGKEENICARKAVVLTTGQGGIKLC</sequence>
<dbReference type="SUPFAM" id="SSF51905">
    <property type="entry name" value="FAD/NAD(P)-binding domain"/>
    <property type="match status" value="1"/>
</dbReference>
<dbReference type="InterPro" id="IPR050315">
    <property type="entry name" value="FAD-oxidoreductase_2"/>
</dbReference>
<protein>
    <submittedName>
        <fullName evidence="7">Secreted protein</fullName>
    </submittedName>
</protein>
<evidence type="ECO:0000259" key="6">
    <source>
        <dbReference type="Pfam" id="PF00890"/>
    </source>
</evidence>
<keyword evidence="5" id="KW-0560">Oxidoreductase</keyword>
<dbReference type="GO" id="GO:0016491">
    <property type="term" value="F:oxidoreductase activity"/>
    <property type="evidence" value="ECO:0007669"/>
    <property type="project" value="UniProtKB-KW"/>
</dbReference>
<dbReference type="Proteomes" id="UP000294832">
    <property type="component" value="Unassembled WGS sequence"/>
</dbReference>
<accession>A0A4R2FC50</accession>
<dbReference type="NCBIfam" id="TIGR01409">
    <property type="entry name" value="TAT_signal_seq"/>
    <property type="match status" value="1"/>
</dbReference>
<name>A0A4R2FC50_9GAMM</name>
<evidence type="ECO:0000256" key="5">
    <source>
        <dbReference type="ARBA" id="ARBA00023002"/>
    </source>
</evidence>
<feature type="domain" description="FAD-dependent oxidoreductase 2 FAD-binding" evidence="6">
    <location>
        <begin position="45"/>
        <end position="234"/>
    </location>
</feature>
<evidence type="ECO:0000256" key="1">
    <source>
        <dbReference type="ARBA" id="ARBA00001974"/>
    </source>
</evidence>
<keyword evidence="8" id="KW-1185">Reference proteome</keyword>
<dbReference type="InterPro" id="IPR019546">
    <property type="entry name" value="TAT_signal_bac_arc"/>
</dbReference>